<proteinExistence type="inferred from homology"/>
<dbReference type="PANTHER" id="PTHR11785">
    <property type="entry name" value="AMINO ACID TRANSPORTER"/>
    <property type="match status" value="1"/>
</dbReference>
<keyword evidence="7 19" id="KW-1133">Transmembrane helix</keyword>
<evidence type="ECO:0000256" key="11">
    <source>
        <dbReference type="ARBA" id="ARBA00051814"/>
    </source>
</evidence>
<dbReference type="InterPro" id="IPR050598">
    <property type="entry name" value="AminoAcid_Transporter"/>
</dbReference>
<dbReference type="Gene3D" id="1.20.1740.10">
    <property type="entry name" value="Amino acid/polyamine transporter I"/>
    <property type="match status" value="1"/>
</dbReference>
<accession>A0A9Q1GZN3</accession>
<evidence type="ECO:0000256" key="19">
    <source>
        <dbReference type="SAM" id="Phobius"/>
    </source>
</evidence>
<comment type="caution">
    <text evidence="20">The sequence shown here is derived from an EMBL/GenBank/DDBJ whole genome shotgun (WGS) entry which is preliminary data.</text>
</comment>
<evidence type="ECO:0000256" key="15">
    <source>
        <dbReference type="ARBA" id="ARBA00074336"/>
    </source>
</evidence>
<feature type="transmembrane region" description="Helical" evidence="19">
    <location>
        <begin position="20"/>
        <end position="44"/>
    </location>
</feature>
<evidence type="ECO:0000256" key="4">
    <source>
        <dbReference type="ARBA" id="ARBA00022475"/>
    </source>
</evidence>
<feature type="transmembrane region" description="Helical" evidence="19">
    <location>
        <begin position="56"/>
        <end position="79"/>
    </location>
</feature>
<sequence length="496" mass="54362">MPESSETGSTGDVTLKRQVGLVSCVALIVGTIIGSGIFISPVYVLKETQSVGMSLVIWFLGGTLAMIGALCFSELGTMIPKSGGTYIYVLECMGPIPAFLFSWTCALILMPASVSAIALSFGYYMAEPLYPSHDCQDETKKKFDMVSKLFACLCILLLTFINCVSVKAATYVQNSLTVAKLIALAIIIGVGFIRICQGYTEHLNPSVSFEGSATNLFSYGIAFYQSLWAYDGWNQLNFVTEEIKNPYRNLPYGILIGIPLVTLVYLFTNMAYFTVLTPDEMLNSAAVAVTFANRTLGPMAWIMPLLVCCSTVGAVNGCLFTAGRLPFVTAREGHMMDILAMVHVKYFTPLPSIVLTGAIAILMLLPADFSALVNYFSFAAWLFYGLTILALIILRVQRPNAKRPIKIPIIIPIVGLVASIYLVIAPIIDEPSLEIFYALLFILSGLLVYFPFVHFGLRIPYVMRPTQIFLQKLMFVAPSSYSSSVEQLGKQLAEKE</sequence>
<dbReference type="GO" id="GO:0015179">
    <property type="term" value="F:L-amino acid transmembrane transporter activity"/>
    <property type="evidence" value="ECO:0007669"/>
    <property type="project" value="TreeGrafter"/>
</dbReference>
<evidence type="ECO:0000256" key="2">
    <source>
        <dbReference type="ARBA" id="ARBA00009523"/>
    </source>
</evidence>
<keyword evidence="21" id="KW-1185">Reference proteome</keyword>
<keyword evidence="4" id="KW-1003">Cell membrane</keyword>
<feature type="transmembrane region" description="Helical" evidence="19">
    <location>
        <begin position="99"/>
        <end position="124"/>
    </location>
</feature>
<comment type="catalytic activity">
    <reaction evidence="18">
        <text>L-phenylalanine(out) + L-arginine(in) = L-phenylalanine(in) + L-arginine(out)</text>
        <dbReference type="Rhea" id="RHEA:71067"/>
        <dbReference type="ChEBI" id="CHEBI:32682"/>
        <dbReference type="ChEBI" id="CHEBI:58095"/>
    </reaction>
    <physiologicalReaction direction="left-to-right" evidence="18">
        <dbReference type="Rhea" id="RHEA:71068"/>
    </physiologicalReaction>
</comment>
<keyword evidence="9" id="KW-1015">Disulfide bond</keyword>
<evidence type="ECO:0000256" key="5">
    <source>
        <dbReference type="ARBA" id="ARBA00022553"/>
    </source>
</evidence>
<comment type="similarity">
    <text evidence="2">Belongs to the amino acid-polyamine-organocation (APC) superfamily.</text>
</comment>
<evidence type="ECO:0000256" key="10">
    <source>
        <dbReference type="ARBA" id="ARBA00051323"/>
    </source>
</evidence>
<keyword evidence="5" id="KW-0597">Phosphoprotein</keyword>
<comment type="catalytic activity">
    <reaction evidence="11">
        <text>L-cystine(out) + L-arginine(in) = L-cystine(in) + L-arginine(out)</text>
        <dbReference type="Rhea" id="RHEA:71075"/>
        <dbReference type="ChEBI" id="CHEBI:32682"/>
        <dbReference type="ChEBI" id="CHEBI:35491"/>
    </reaction>
    <physiologicalReaction direction="left-to-right" evidence="11">
        <dbReference type="Rhea" id="RHEA:71076"/>
    </physiologicalReaction>
</comment>
<evidence type="ECO:0000256" key="13">
    <source>
        <dbReference type="ARBA" id="ARBA00052179"/>
    </source>
</evidence>
<feature type="transmembrane region" description="Helical" evidence="19">
    <location>
        <begin position="407"/>
        <end position="428"/>
    </location>
</feature>
<dbReference type="OrthoDB" id="5982228at2759"/>
<evidence type="ECO:0000256" key="17">
    <source>
        <dbReference type="ARBA" id="ARBA00083296"/>
    </source>
</evidence>
<evidence type="ECO:0000256" key="3">
    <source>
        <dbReference type="ARBA" id="ARBA00022448"/>
    </source>
</evidence>
<feature type="transmembrane region" description="Helical" evidence="19">
    <location>
        <begin position="149"/>
        <end position="172"/>
    </location>
</feature>
<evidence type="ECO:0000256" key="9">
    <source>
        <dbReference type="ARBA" id="ARBA00023157"/>
    </source>
</evidence>
<feature type="transmembrane region" description="Helical" evidence="19">
    <location>
        <begin position="252"/>
        <end position="273"/>
    </location>
</feature>
<dbReference type="AlphaFoldDB" id="A0A9Q1GZN3"/>
<evidence type="ECO:0000256" key="1">
    <source>
        <dbReference type="ARBA" id="ARBA00004424"/>
    </source>
</evidence>
<comment type="catalytic activity">
    <reaction evidence="14">
        <text>L-leucine(out) + L-arginine(in) = L-leucine(in) + L-arginine(out)</text>
        <dbReference type="Rhea" id="RHEA:71059"/>
        <dbReference type="ChEBI" id="CHEBI:32682"/>
        <dbReference type="ChEBI" id="CHEBI:57427"/>
    </reaction>
    <physiologicalReaction direction="left-to-right" evidence="14">
        <dbReference type="Rhea" id="RHEA:71060"/>
    </physiologicalReaction>
</comment>
<dbReference type="Pfam" id="PF13520">
    <property type="entry name" value="AA_permease_2"/>
    <property type="match status" value="1"/>
</dbReference>
<evidence type="ECO:0000313" key="21">
    <source>
        <dbReference type="Proteomes" id="UP001152320"/>
    </source>
</evidence>
<keyword evidence="8 19" id="KW-0472">Membrane</keyword>
<comment type="subcellular location">
    <subcellularLocation>
        <location evidence="1">Apical cell membrane</location>
        <topology evidence="1">Multi-pass membrane protein</topology>
    </subcellularLocation>
</comment>
<feature type="transmembrane region" description="Helical" evidence="19">
    <location>
        <begin position="434"/>
        <end position="457"/>
    </location>
</feature>
<comment type="catalytic activity">
    <reaction evidence="10">
        <text>L-lysine(out) + L-arginine(in) = L-lysine(in) + L-arginine(out)</text>
        <dbReference type="Rhea" id="RHEA:70827"/>
        <dbReference type="ChEBI" id="CHEBI:32551"/>
        <dbReference type="ChEBI" id="CHEBI:32682"/>
    </reaction>
    <physiologicalReaction direction="left-to-right" evidence="10">
        <dbReference type="Rhea" id="RHEA:70828"/>
    </physiologicalReaction>
</comment>
<feature type="transmembrane region" description="Helical" evidence="19">
    <location>
        <begin position="373"/>
        <end position="395"/>
    </location>
</feature>
<dbReference type="FunFam" id="1.20.1740.10:FF:000015">
    <property type="entry name" value="B(0,+)-type amino acid transporter 1"/>
    <property type="match status" value="1"/>
</dbReference>
<organism evidence="20 21">
    <name type="scientific">Holothuria leucospilota</name>
    <name type="common">Black long sea cucumber</name>
    <name type="synonym">Mertensiothuria leucospilota</name>
    <dbReference type="NCBI Taxonomy" id="206669"/>
    <lineage>
        <taxon>Eukaryota</taxon>
        <taxon>Metazoa</taxon>
        <taxon>Echinodermata</taxon>
        <taxon>Eleutherozoa</taxon>
        <taxon>Echinozoa</taxon>
        <taxon>Holothuroidea</taxon>
        <taxon>Aspidochirotacea</taxon>
        <taxon>Aspidochirotida</taxon>
        <taxon>Holothuriidae</taxon>
        <taxon>Holothuria</taxon>
    </lineage>
</organism>
<evidence type="ECO:0000256" key="18">
    <source>
        <dbReference type="ARBA" id="ARBA00093193"/>
    </source>
</evidence>
<gene>
    <name evidence="20" type="ORF">HOLleu_30969</name>
</gene>
<comment type="catalytic activity">
    <reaction evidence="12">
        <text>L-histidine(out) + L-arginine(in) = L-histidine(in) + L-arginine(out)</text>
        <dbReference type="Rhea" id="RHEA:71063"/>
        <dbReference type="ChEBI" id="CHEBI:32682"/>
        <dbReference type="ChEBI" id="CHEBI:57595"/>
    </reaction>
    <physiologicalReaction direction="left-to-right" evidence="12">
        <dbReference type="Rhea" id="RHEA:71064"/>
    </physiologicalReaction>
</comment>
<evidence type="ECO:0000256" key="16">
    <source>
        <dbReference type="ARBA" id="ARBA00079910"/>
    </source>
</evidence>
<protein>
    <recommendedName>
        <fullName evidence="15">b(0,+)-type amino acid transporter 1</fullName>
    </recommendedName>
    <alternativeName>
        <fullName evidence="16">Glycoprotein-associated amino acid transporter b0,+AT1</fullName>
    </alternativeName>
    <alternativeName>
        <fullName evidence="17">Solute carrier family 7 member 9</fullName>
    </alternativeName>
</protein>
<dbReference type="PANTHER" id="PTHR11785:SF512">
    <property type="entry name" value="SOBREMESA, ISOFORM B"/>
    <property type="match status" value="1"/>
</dbReference>
<reference evidence="20" key="1">
    <citation type="submission" date="2021-10" db="EMBL/GenBank/DDBJ databases">
        <title>Tropical sea cucumber genome reveals ecological adaptation and Cuvierian tubules defense mechanism.</title>
        <authorList>
            <person name="Chen T."/>
        </authorList>
    </citation>
    <scope>NUCLEOTIDE SEQUENCE</scope>
    <source>
        <strain evidence="20">Nanhai2018</strain>
        <tissue evidence="20">Muscle</tissue>
    </source>
</reference>
<dbReference type="GO" id="GO:0016324">
    <property type="term" value="C:apical plasma membrane"/>
    <property type="evidence" value="ECO:0007669"/>
    <property type="project" value="UniProtKB-SubCell"/>
</dbReference>
<dbReference type="EMBL" id="JAIZAY010000015">
    <property type="protein sequence ID" value="KAJ8028664.1"/>
    <property type="molecule type" value="Genomic_DNA"/>
</dbReference>
<dbReference type="Proteomes" id="UP001152320">
    <property type="component" value="Chromosome 15"/>
</dbReference>
<evidence type="ECO:0000313" key="20">
    <source>
        <dbReference type="EMBL" id="KAJ8028664.1"/>
    </source>
</evidence>
<comment type="catalytic activity">
    <reaction evidence="13">
        <text>L-cysteine(out) + L-arginine(in) = L-cysteine(in) + L-arginine(out)</text>
        <dbReference type="Rhea" id="RHEA:71071"/>
        <dbReference type="ChEBI" id="CHEBI:32682"/>
        <dbReference type="ChEBI" id="CHEBI:35235"/>
    </reaction>
    <physiologicalReaction direction="left-to-right" evidence="13">
        <dbReference type="Rhea" id="RHEA:71072"/>
    </physiologicalReaction>
</comment>
<evidence type="ECO:0000256" key="8">
    <source>
        <dbReference type="ARBA" id="ARBA00023136"/>
    </source>
</evidence>
<evidence type="ECO:0000256" key="14">
    <source>
        <dbReference type="ARBA" id="ARBA00052732"/>
    </source>
</evidence>
<feature type="transmembrane region" description="Helical" evidence="19">
    <location>
        <begin position="178"/>
        <end position="196"/>
    </location>
</feature>
<keyword evidence="6 19" id="KW-0812">Transmembrane</keyword>
<dbReference type="PIRSF" id="PIRSF006060">
    <property type="entry name" value="AA_transporter"/>
    <property type="match status" value="1"/>
</dbReference>
<dbReference type="InterPro" id="IPR002293">
    <property type="entry name" value="AA/rel_permease1"/>
</dbReference>
<name>A0A9Q1GZN3_HOLLE</name>
<feature type="transmembrane region" description="Helical" evidence="19">
    <location>
        <begin position="301"/>
        <end position="325"/>
    </location>
</feature>
<evidence type="ECO:0000256" key="7">
    <source>
        <dbReference type="ARBA" id="ARBA00022989"/>
    </source>
</evidence>
<evidence type="ECO:0000256" key="12">
    <source>
        <dbReference type="ARBA" id="ARBA00051835"/>
    </source>
</evidence>
<evidence type="ECO:0000256" key="6">
    <source>
        <dbReference type="ARBA" id="ARBA00022692"/>
    </source>
</evidence>
<feature type="transmembrane region" description="Helical" evidence="19">
    <location>
        <begin position="346"/>
        <end position="367"/>
    </location>
</feature>
<keyword evidence="3" id="KW-0813">Transport</keyword>